<protein>
    <submittedName>
        <fullName evidence="1">Uncharacterized protein</fullName>
    </submittedName>
</protein>
<name>A0A6D2KLI4_9BRAS</name>
<evidence type="ECO:0000313" key="2">
    <source>
        <dbReference type="Proteomes" id="UP000467841"/>
    </source>
</evidence>
<proteinExistence type="predicted"/>
<accession>A0A6D2KLI4</accession>
<dbReference type="AlphaFoldDB" id="A0A6D2KLI4"/>
<comment type="caution">
    <text evidence="1">The sequence shown here is derived from an EMBL/GenBank/DDBJ whole genome shotgun (WGS) entry which is preliminary data.</text>
</comment>
<keyword evidence="2" id="KW-1185">Reference proteome</keyword>
<sequence length="150" mass="17557">MFIKAIPPYLGCDKANNGGERLVHGSLVQRRQLLNMYLMKIESICSSLATKSQPRLGLPPLSFNSSISITDWVKLKTYTSRTTLRKLVAQALVDNIWREIDNRFFNLQSISASQLFIDIHRQMRDRISARRHQRQFRNLMFPWICNNGFW</sequence>
<dbReference type="Proteomes" id="UP000467841">
    <property type="component" value="Unassembled WGS sequence"/>
</dbReference>
<dbReference type="EMBL" id="CACVBM020001562">
    <property type="protein sequence ID" value="CAA7054138.1"/>
    <property type="molecule type" value="Genomic_DNA"/>
</dbReference>
<reference evidence="1" key="1">
    <citation type="submission" date="2020-01" db="EMBL/GenBank/DDBJ databases">
        <authorList>
            <person name="Mishra B."/>
        </authorList>
    </citation>
    <scope>NUCLEOTIDE SEQUENCE [LARGE SCALE GENOMIC DNA]</scope>
</reference>
<organism evidence="1 2">
    <name type="scientific">Microthlaspi erraticum</name>
    <dbReference type="NCBI Taxonomy" id="1685480"/>
    <lineage>
        <taxon>Eukaryota</taxon>
        <taxon>Viridiplantae</taxon>
        <taxon>Streptophyta</taxon>
        <taxon>Embryophyta</taxon>
        <taxon>Tracheophyta</taxon>
        <taxon>Spermatophyta</taxon>
        <taxon>Magnoliopsida</taxon>
        <taxon>eudicotyledons</taxon>
        <taxon>Gunneridae</taxon>
        <taxon>Pentapetalae</taxon>
        <taxon>rosids</taxon>
        <taxon>malvids</taxon>
        <taxon>Brassicales</taxon>
        <taxon>Brassicaceae</taxon>
        <taxon>Coluteocarpeae</taxon>
        <taxon>Microthlaspi</taxon>
    </lineage>
</organism>
<dbReference type="OrthoDB" id="1110222at2759"/>
<gene>
    <name evidence="1" type="ORF">MERR_LOCUS41374</name>
</gene>
<evidence type="ECO:0000313" key="1">
    <source>
        <dbReference type="EMBL" id="CAA7054138.1"/>
    </source>
</evidence>